<evidence type="ECO:0000313" key="11">
    <source>
        <dbReference type="Proteomes" id="UP000593892"/>
    </source>
</evidence>
<dbReference type="InterPro" id="IPR003838">
    <property type="entry name" value="ABC3_permease_C"/>
</dbReference>
<evidence type="ECO:0000256" key="5">
    <source>
        <dbReference type="ARBA" id="ARBA00022989"/>
    </source>
</evidence>
<reference evidence="10 11" key="1">
    <citation type="submission" date="2020-10" db="EMBL/GenBank/DDBJ databases">
        <title>Complete genome sequence of Paludibaculum fermentans P105T, a facultatively anaerobic acidobacterium capable of dissimilatory Fe(III) reduction.</title>
        <authorList>
            <person name="Dedysh S.N."/>
            <person name="Beletsky A.V."/>
            <person name="Kulichevskaya I.S."/>
            <person name="Mardanov A.V."/>
            <person name="Ravin N.V."/>
        </authorList>
    </citation>
    <scope>NUCLEOTIDE SEQUENCE [LARGE SCALE GENOMIC DNA]</scope>
    <source>
        <strain evidence="10 11">P105</strain>
    </source>
</reference>
<dbReference type="KEGG" id="pfer:IRI77_06110"/>
<dbReference type="RefSeq" id="WP_194451186.1">
    <property type="nucleotide sequence ID" value="NZ_CP063849.1"/>
</dbReference>
<dbReference type="Proteomes" id="UP000593892">
    <property type="component" value="Chromosome"/>
</dbReference>
<feature type="transmembrane region" description="Helical" evidence="7">
    <location>
        <begin position="16"/>
        <end position="41"/>
    </location>
</feature>
<evidence type="ECO:0000256" key="2">
    <source>
        <dbReference type="ARBA" id="ARBA00022448"/>
    </source>
</evidence>
<dbReference type="Pfam" id="PF12704">
    <property type="entry name" value="MacB_PCD"/>
    <property type="match status" value="1"/>
</dbReference>
<feature type="transmembrane region" description="Helical" evidence="7">
    <location>
        <begin position="257"/>
        <end position="278"/>
    </location>
</feature>
<name>A0A7S7NTP3_PALFE</name>
<dbReference type="InterPro" id="IPR025857">
    <property type="entry name" value="MacB_PCD"/>
</dbReference>
<proteinExistence type="predicted"/>
<evidence type="ECO:0000256" key="1">
    <source>
        <dbReference type="ARBA" id="ARBA00004651"/>
    </source>
</evidence>
<feature type="transmembrane region" description="Helical" evidence="7">
    <location>
        <begin position="342"/>
        <end position="362"/>
    </location>
</feature>
<sequence>MVTLAWKNLIHDKVRLVVTLVGIVFALVLILVQFGLFLSFMDTSANIVERSGASLWISAPQLPYVNGASPIQESKRWKAMEVPGVERVDRYILAWVPWKLPSGAIENVQITGFSLESRLGGPWNLTAGNVEDLRGEDTVIVDELYKEKLGVTHLGQTVEISNHRARVVGFTRGIRSFTTAPFVFCSFKNAQNYAGGVLKENQTMFLLVRAAAGVDIEQLKAAMKAKLGDFDVLSNAEMHKRTQIYWVFQTGAGITTLLGAILGLIVGIVVVAQTIYAATVDHIREFGTLKAMGATNSRIYQVILAQAAMSGIFGYILAMAIAAPISQSSQNGNAPIALPPEVAAGTLALAIAMCAGASIISIRKATRIDPAMVFRG</sequence>
<feature type="domain" description="MacB-like periplasmic core" evidence="9">
    <location>
        <begin position="17"/>
        <end position="225"/>
    </location>
</feature>
<dbReference type="Pfam" id="PF02687">
    <property type="entry name" value="FtsX"/>
    <property type="match status" value="1"/>
</dbReference>
<dbReference type="InterPro" id="IPR051125">
    <property type="entry name" value="ABC-4/HrtB_transporter"/>
</dbReference>
<dbReference type="PANTHER" id="PTHR43738">
    <property type="entry name" value="ABC TRANSPORTER, MEMBRANE PROTEIN"/>
    <property type="match status" value="1"/>
</dbReference>
<gene>
    <name evidence="10" type="ORF">IRI77_06110</name>
</gene>
<dbReference type="GO" id="GO:0005886">
    <property type="term" value="C:plasma membrane"/>
    <property type="evidence" value="ECO:0007669"/>
    <property type="project" value="UniProtKB-SubCell"/>
</dbReference>
<keyword evidence="2" id="KW-0813">Transport</keyword>
<organism evidence="10 11">
    <name type="scientific">Paludibaculum fermentans</name>
    <dbReference type="NCBI Taxonomy" id="1473598"/>
    <lineage>
        <taxon>Bacteria</taxon>
        <taxon>Pseudomonadati</taxon>
        <taxon>Acidobacteriota</taxon>
        <taxon>Terriglobia</taxon>
        <taxon>Bryobacterales</taxon>
        <taxon>Bryobacteraceae</taxon>
        <taxon>Paludibaculum</taxon>
    </lineage>
</organism>
<evidence type="ECO:0000256" key="7">
    <source>
        <dbReference type="SAM" id="Phobius"/>
    </source>
</evidence>
<evidence type="ECO:0000259" key="9">
    <source>
        <dbReference type="Pfam" id="PF12704"/>
    </source>
</evidence>
<dbReference type="AlphaFoldDB" id="A0A7S7NTP3"/>
<keyword evidence="6 7" id="KW-0472">Membrane</keyword>
<dbReference type="PANTHER" id="PTHR43738:SF1">
    <property type="entry name" value="HEMIN TRANSPORT SYSTEM PERMEASE PROTEIN HRTB-RELATED"/>
    <property type="match status" value="1"/>
</dbReference>
<accession>A0A7S7NTP3</accession>
<comment type="subcellular location">
    <subcellularLocation>
        <location evidence="1">Cell membrane</location>
        <topology evidence="1">Multi-pass membrane protein</topology>
    </subcellularLocation>
</comment>
<evidence type="ECO:0000256" key="3">
    <source>
        <dbReference type="ARBA" id="ARBA00022475"/>
    </source>
</evidence>
<evidence type="ECO:0000256" key="4">
    <source>
        <dbReference type="ARBA" id="ARBA00022692"/>
    </source>
</evidence>
<dbReference type="InterPro" id="IPR005891">
    <property type="entry name" value="DevC"/>
</dbReference>
<keyword evidence="3" id="KW-1003">Cell membrane</keyword>
<evidence type="ECO:0000256" key="6">
    <source>
        <dbReference type="ARBA" id="ARBA00023136"/>
    </source>
</evidence>
<keyword evidence="11" id="KW-1185">Reference proteome</keyword>
<feature type="transmembrane region" description="Helical" evidence="7">
    <location>
        <begin position="299"/>
        <end position="322"/>
    </location>
</feature>
<dbReference type="PIRSF" id="PIRSF031773">
    <property type="entry name" value="DevC"/>
    <property type="match status" value="1"/>
</dbReference>
<feature type="domain" description="ABC3 transporter permease C-terminal" evidence="8">
    <location>
        <begin position="260"/>
        <end position="370"/>
    </location>
</feature>
<keyword evidence="5 7" id="KW-1133">Transmembrane helix</keyword>
<evidence type="ECO:0000259" key="8">
    <source>
        <dbReference type="Pfam" id="PF02687"/>
    </source>
</evidence>
<protein>
    <submittedName>
        <fullName evidence="10">FtsX-like permease family protein</fullName>
    </submittedName>
</protein>
<dbReference type="EMBL" id="CP063849">
    <property type="protein sequence ID" value="QOY89524.1"/>
    <property type="molecule type" value="Genomic_DNA"/>
</dbReference>
<evidence type="ECO:0000313" key="10">
    <source>
        <dbReference type="EMBL" id="QOY89524.1"/>
    </source>
</evidence>
<keyword evidence="4 7" id="KW-0812">Transmembrane</keyword>